<dbReference type="AlphaFoldDB" id="A0A518VCA6"/>
<dbReference type="Proteomes" id="UP000319432">
    <property type="component" value="Chromosome"/>
</dbReference>
<keyword evidence="2" id="KW-1185">Reference proteome</keyword>
<proteinExistence type="predicted"/>
<accession>A0A518VCA6</accession>
<evidence type="ECO:0000313" key="1">
    <source>
        <dbReference type="EMBL" id="QDX94622.1"/>
    </source>
</evidence>
<evidence type="ECO:0000313" key="2">
    <source>
        <dbReference type="Proteomes" id="UP000319432"/>
    </source>
</evidence>
<sequence>MRILSEIIDDVIDGKMPAHEECYYALKVYRAMLNIDHRQLREELLSEKRSPEFIRKMKAETSFDMYKGALSKTPKEWLRE</sequence>
<dbReference type="EMBL" id="CP033464">
    <property type="protein sequence ID" value="QDX94622.1"/>
    <property type="molecule type" value="Genomic_DNA"/>
</dbReference>
<dbReference type="OrthoDB" id="2991195at2"/>
<gene>
    <name evidence="1" type="ORF">EEL30_21510</name>
</gene>
<name>A0A518VCA6_BRELA</name>
<protein>
    <submittedName>
        <fullName evidence="1">Uncharacterized protein</fullName>
    </submittedName>
</protein>
<organism evidence="1 2">
    <name type="scientific">Brevibacillus laterosporus</name>
    <name type="common">Bacillus laterosporus</name>
    <dbReference type="NCBI Taxonomy" id="1465"/>
    <lineage>
        <taxon>Bacteria</taxon>
        <taxon>Bacillati</taxon>
        <taxon>Bacillota</taxon>
        <taxon>Bacilli</taxon>
        <taxon>Bacillales</taxon>
        <taxon>Paenibacillaceae</taxon>
        <taxon>Brevibacillus</taxon>
    </lineage>
</organism>
<reference evidence="1 2" key="1">
    <citation type="submission" date="2018-11" db="EMBL/GenBank/DDBJ databases">
        <title>Phylogenetic determinants of toxin gene distribution in genomes of Brevibacillus laterosporus.</title>
        <authorList>
            <person name="Glare T.R."/>
            <person name="Durrant A."/>
            <person name="Berry C."/>
            <person name="Palma L."/>
            <person name="Ormskirk M."/>
            <person name="Cox M.O."/>
        </authorList>
    </citation>
    <scope>NUCLEOTIDE SEQUENCE [LARGE SCALE GENOMIC DNA]</scope>
    <source>
        <strain evidence="1 2">1821L</strain>
    </source>
</reference>